<protein>
    <recommendedName>
        <fullName evidence="6 17">UDP-N-acetylmuramoylalanine--D-glutamate ligase</fullName>
        <ecNumber evidence="5 17">6.3.2.9</ecNumber>
    </recommendedName>
    <alternativeName>
        <fullName evidence="15 17">D-glutamic acid-adding enzyme</fullName>
    </alternativeName>
    <alternativeName>
        <fullName evidence="14 17">UDP-N-acetylmuramoyl-L-alanyl-D-glutamate synthetase</fullName>
    </alternativeName>
</protein>
<evidence type="ECO:0000256" key="11">
    <source>
        <dbReference type="ARBA" id="ARBA00022960"/>
    </source>
</evidence>
<evidence type="ECO:0000313" key="21">
    <source>
        <dbReference type="EMBL" id="HIY78372.1"/>
    </source>
</evidence>
<evidence type="ECO:0000256" key="7">
    <source>
        <dbReference type="ARBA" id="ARBA00022490"/>
    </source>
</evidence>
<keyword evidence="17 18" id="KW-0132">Cell division</keyword>
<reference evidence="21" key="2">
    <citation type="submission" date="2021-04" db="EMBL/GenBank/DDBJ databases">
        <authorList>
            <person name="Gilroy R."/>
        </authorList>
    </citation>
    <scope>NUCLEOTIDE SEQUENCE</scope>
    <source>
        <strain evidence="21">CHK199-9574</strain>
    </source>
</reference>
<dbReference type="SUPFAM" id="SSF51984">
    <property type="entry name" value="MurCD N-terminal domain"/>
    <property type="match status" value="1"/>
</dbReference>
<dbReference type="InterPro" id="IPR036615">
    <property type="entry name" value="Mur_ligase_C_dom_sf"/>
</dbReference>
<evidence type="ECO:0000256" key="4">
    <source>
        <dbReference type="ARBA" id="ARBA00010416"/>
    </source>
</evidence>
<dbReference type="Pfam" id="PF02875">
    <property type="entry name" value="Mur_ligase_C"/>
    <property type="match status" value="1"/>
</dbReference>
<keyword evidence="13 17" id="KW-0961">Cell wall biogenesis/degradation</keyword>
<evidence type="ECO:0000256" key="14">
    <source>
        <dbReference type="ARBA" id="ARBA00030398"/>
    </source>
</evidence>
<keyword evidence="10 17" id="KW-0067">ATP-binding</keyword>
<dbReference type="HAMAP" id="MF_00639">
    <property type="entry name" value="MurD"/>
    <property type="match status" value="1"/>
</dbReference>
<dbReference type="NCBIfam" id="TIGR01087">
    <property type="entry name" value="murD"/>
    <property type="match status" value="1"/>
</dbReference>
<feature type="domain" description="Mur ligase C-terminal" evidence="19">
    <location>
        <begin position="308"/>
        <end position="422"/>
    </location>
</feature>
<dbReference type="InterPro" id="IPR036565">
    <property type="entry name" value="Mur-like_cat_sf"/>
</dbReference>
<dbReference type="SUPFAM" id="SSF53244">
    <property type="entry name" value="MurD-like peptide ligases, peptide-binding domain"/>
    <property type="match status" value="1"/>
</dbReference>
<dbReference type="Proteomes" id="UP000824135">
    <property type="component" value="Unassembled WGS sequence"/>
</dbReference>
<feature type="domain" description="Mur ligase central" evidence="20">
    <location>
        <begin position="113"/>
        <end position="286"/>
    </location>
</feature>
<evidence type="ECO:0000256" key="12">
    <source>
        <dbReference type="ARBA" id="ARBA00022984"/>
    </source>
</evidence>
<dbReference type="Gene3D" id="3.40.50.720">
    <property type="entry name" value="NAD(P)-binding Rossmann-like Domain"/>
    <property type="match status" value="1"/>
</dbReference>
<evidence type="ECO:0000256" key="2">
    <source>
        <dbReference type="ARBA" id="ARBA00004496"/>
    </source>
</evidence>
<comment type="pathway">
    <text evidence="3 17 18">Cell wall biogenesis; peptidoglycan biosynthesis.</text>
</comment>
<reference evidence="21" key="1">
    <citation type="journal article" date="2021" name="PeerJ">
        <title>Extensive microbial diversity within the chicken gut microbiome revealed by metagenomics and culture.</title>
        <authorList>
            <person name="Gilroy R."/>
            <person name="Ravi A."/>
            <person name="Getino M."/>
            <person name="Pursley I."/>
            <person name="Horton D.L."/>
            <person name="Alikhan N.F."/>
            <person name="Baker D."/>
            <person name="Gharbi K."/>
            <person name="Hall N."/>
            <person name="Watson M."/>
            <person name="Adriaenssens E.M."/>
            <person name="Foster-Nyarko E."/>
            <person name="Jarju S."/>
            <person name="Secka A."/>
            <person name="Antonio M."/>
            <person name="Oren A."/>
            <person name="Chaudhuri R.R."/>
            <person name="La Ragione R."/>
            <person name="Hildebrand F."/>
            <person name="Pallen M.J."/>
        </authorList>
    </citation>
    <scope>NUCLEOTIDE SEQUENCE</scope>
    <source>
        <strain evidence="21">CHK199-9574</strain>
    </source>
</reference>
<evidence type="ECO:0000256" key="1">
    <source>
        <dbReference type="ARBA" id="ARBA00002734"/>
    </source>
</evidence>
<evidence type="ECO:0000256" key="8">
    <source>
        <dbReference type="ARBA" id="ARBA00022598"/>
    </source>
</evidence>
<dbReference type="Gene3D" id="3.40.1190.10">
    <property type="entry name" value="Mur-like, catalytic domain"/>
    <property type="match status" value="1"/>
</dbReference>
<dbReference type="InterPro" id="IPR005762">
    <property type="entry name" value="MurD"/>
</dbReference>
<evidence type="ECO:0000259" key="19">
    <source>
        <dbReference type="Pfam" id="PF02875"/>
    </source>
</evidence>
<dbReference type="GO" id="GO:0008360">
    <property type="term" value="P:regulation of cell shape"/>
    <property type="evidence" value="ECO:0007669"/>
    <property type="project" value="UniProtKB-KW"/>
</dbReference>
<dbReference type="PANTHER" id="PTHR43692:SF1">
    <property type="entry name" value="UDP-N-ACETYLMURAMOYLALANINE--D-GLUTAMATE LIGASE"/>
    <property type="match status" value="1"/>
</dbReference>
<dbReference type="GO" id="GO:0005524">
    <property type="term" value="F:ATP binding"/>
    <property type="evidence" value="ECO:0007669"/>
    <property type="project" value="UniProtKB-UniRule"/>
</dbReference>
<comment type="subcellular location">
    <subcellularLocation>
        <location evidence="2 17 18">Cytoplasm</location>
    </subcellularLocation>
</comment>
<keyword evidence="8 17" id="KW-0436">Ligase</keyword>
<comment type="catalytic activity">
    <reaction evidence="16 17 18">
        <text>UDP-N-acetyl-alpha-D-muramoyl-L-alanine + D-glutamate + ATP = UDP-N-acetyl-alpha-D-muramoyl-L-alanyl-D-glutamate + ADP + phosphate + H(+)</text>
        <dbReference type="Rhea" id="RHEA:16429"/>
        <dbReference type="ChEBI" id="CHEBI:15378"/>
        <dbReference type="ChEBI" id="CHEBI:29986"/>
        <dbReference type="ChEBI" id="CHEBI:30616"/>
        <dbReference type="ChEBI" id="CHEBI:43474"/>
        <dbReference type="ChEBI" id="CHEBI:83898"/>
        <dbReference type="ChEBI" id="CHEBI:83900"/>
        <dbReference type="ChEBI" id="CHEBI:456216"/>
        <dbReference type="EC" id="6.3.2.9"/>
    </reaction>
</comment>
<dbReference type="PANTHER" id="PTHR43692">
    <property type="entry name" value="UDP-N-ACETYLMURAMOYLALANINE--D-GLUTAMATE LIGASE"/>
    <property type="match status" value="1"/>
</dbReference>
<dbReference type="GO" id="GO:0005737">
    <property type="term" value="C:cytoplasm"/>
    <property type="evidence" value="ECO:0007669"/>
    <property type="project" value="UniProtKB-SubCell"/>
</dbReference>
<name>A0A9D1Z985_9FIRM</name>
<evidence type="ECO:0000256" key="13">
    <source>
        <dbReference type="ARBA" id="ARBA00023316"/>
    </source>
</evidence>
<comment type="function">
    <text evidence="1 17 18">Cell wall formation. Catalyzes the addition of glutamate to the nucleotide precursor UDP-N-acetylmuramoyl-L-alanine (UMA).</text>
</comment>
<keyword evidence="11 17" id="KW-0133">Cell shape</keyword>
<dbReference type="InterPro" id="IPR004101">
    <property type="entry name" value="Mur_ligase_C"/>
</dbReference>
<proteinExistence type="inferred from homology"/>
<feature type="binding site" evidence="17">
    <location>
        <begin position="115"/>
        <end position="121"/>
    </location>
    <ligand>
        <name>ATP</name>
        <dbReference type="ChEBI" id="CHEBI:30616"/>
    </ligand>
</feature>
<keyword evidence="12 17" id="KW-0573">Peptidoglycan synthesis</keyword>
<comment type="similarity">
    <text evidence="4 17">Belongs to the MurCDEF family.</text>
</comment>
<dbReference type="EC" id="6.3.2.9" evidence="5 17"/>
<evidence type="ECO:0000256" key="15">
    <source>
        <dbReference type="ARBA" id="ARBA00032324"/>
    </source>
</evidence>
<dbReference type="GO" id="GO:0008764">
    <property type="term" value="F:UDP-N-acetylmuramoylalanine-D-glutamate ligase activity"/>
    <property type="evidence" value="ECO:0007669"/>
    <property type="project" value="UniProtKB-UniRule"/>
</dbReference>
<evidence type="ECO:0000256" key="9">
    <source>
        <dbReference type="ARBA" id="ARBA00022741"/>
    </source>
</evidence>
<keyword evidence="17 18" id="KW-0131">Cell cycle</keyword>
<dbReference type="SUPFAM" id="SSF53623">
    <property type="entry name" value="MurD-like peptide ligases, catalytic domain"/>
    <property type="match status" value="1"/>
</dbReference>
<dbReference type="Pfam" id="PF08245">
    <property type="entry name" value="Mur_ligase_M"/>
    <property type="match status" value="1"/>
</dbReference>
<sequence>MYFKNQIFLVAGMSKSGAAACDFLLRRGAVVYMYDDVADGAVKSTMRELEIRGANPVPQGGLTAAIDDCDILVLSPGIPIDHEIPVAFRKKGKRIIGESELGCMFLRAALVAVTGTNGKTTTVTMIDEVLRAAGEKSCACGNIGVPLSAKTDELGYDDVAVMEVSSFQLETLSSIRPHVAVITNIAEDHLNRHYNMENYIFLKSKLLRNMRESEYAVLNYDDPVVRGFAKDVRCPVRWFSVKERAEGAYLYEGGLYYENEKIMDASALSLKGEHNVKNALACICACKLLGVESKTIADALSKMRGVRHRIEFVAEVDGVTYIDDSKGTNVDATITAVNSMQADTVLLLGGKDKGYDYDKLFSALKNSRAVHAVLYGENRFKLLNGAVRNNYSEVTLCADFTLAVKIAAMTARAGQCVLLSPASSSFDSFSGYEERGERFAQIVADLRGNADAGVGEENCCE</sequence>
<dbReference type="GO" id="GO:0051301">
    <property type="term" value="P:cell division"/>
    <property type="evidence" value="ECO:0007669"/>
    <property type="project" value="UniProtKB-KW"/>
</dbReference>
<evidence type="ECO:0000256" key="5">
    <source>
        <dbReference type="ARBA" id="ARBA00012212"/>
    </source>
</evidence>
<dbReference type="AlphaFoldDB" id="A0A9D1Z985"/>
<evidence type="ECO:0000256" key="18">
    <source>
        <dbReference type="RuleBase" id="RU003664"/>
    </source>
</evidence>
<keyword evidence="7 17" id="KW-0963">Cytoplasm</keyword>
<evidence type="ECO:0000256" key="17">
    <source>
        <dbReference type="HAMAP-Rule" id="MF_00639"/>
    </source>
</evidence>
<accession>A0A9D1Z985</accession>
<evidence type="ECO:0000256" key="10">
    <source>
        <dbReference type="ARBA" id="ARBA00022840"/>
    </source>
</evidence>
<evidence type="ECO:0000259" key="20">
    <source>
        <dbReference type="Pfam" id="PF08245"/>
    </source>
</evidence>
<evidence type="ECO:0000256" key="6">
    <source>
        <dbReference type="ARBA" id="ARBA00015655"/>
    </source>
</evidence>
<dbReference type="InterPro" id="IPR013221">
    <property type="entry name" value="Mur_ligase_cen"/>
</dbReference>
<gene>
    <name evidence="17 21" type="primary">murD</name>
    <name evidence="21" type="ORF">H9728_04945</name>
</gene>
<dbReference type="EMBL" id="DXCO01000035">
    <property type="protein sequence ID" value="HIY78372.1"/>
    <property type="molecule type" value="Genomic_DNA"/>
</dbReference>
<evidence type="ECO:0000256" key="3">
    <source>
        <dbReference type="ARBA" id="ARBA00004752"/>
    </source>
</evidence>
<organism evidence="21 22">
    <name type="scientific">Candidatus Borkfalkia excrementavium</name>
    <dbReference type="NCBI Taxonomy" id="2838505"/>
    <lineage>
        <taxon>Bacteria</taxon>
        <taxon>Bacillati</taxon>
        <taxon>Bacillota</taxon>
        <taxon>Clostridia</taxon>
        <taxon>Christensenellales</taxon>
        <taxon>Christensenellaceae</taxon>
        <taxon>Candidatus Borkfalkia</taxon>
    </lineage>
</organism>
<dbReference type="GO" id="GO:0009252">
    <property type="term" value="P:peptidoglycan biosynthetic process"/>
    <property type="evidence" value="ECO:0007669"/>
    <property type="project" value="UniProtKB-UniRule"/>
</dbReference>
<dbReference type="GO" id="GO:0071555">
    <property type="term" value="P:cell wall organization"/>
    <property type="evidence" value="ECO:0007669"/>
    <property type="project" value="UniProtKB-KW"/>
</dbReference>
<evidence type="ECO:0000313" key="22">
    <source>
        <dbReference type="Proteomes" id="UP000824135"/>
    </source>
</evidence>
<keyword evidence="9 17" id="KW-0547">Nucleotide-binding</keyword>
<comment type="caution">
    <text evidence="21">The sequence shown here is derived from an EMBL/GenBank/DDBJ whole genome shotgun (WGS) entry which is preliminary data.</text>
</comment>
<evidence type="ECO:0000256" key="16">
    <source>
        <dbReference type="ARBA" id="ARBA00047632"/>
    </source>
</evidence>
<dbReference type="Gene3D" id="3.90.190.20">
    <property type="entry name" value="Mur ligase, C-terminal domain"/>
    <property type="match status" value="1"/>
</dbReference>